<evidence type="ECO:0000313" key="2">
    <source>
        <dbReference type="EMBL" id="SVD20135.1"/>
    </source>
</evidence>
<proteinExistence type="predicted"/>
<feature type="non-terminal residue" evidence="2">
    <location>
        <position position="264"/>
    </location>
</feature>
<dbReference type="PANTHER" id="PTHR11614">
    <property type="entry name" value="PHOSPHOLIPASE-RELATED"/>
    <property type="match status" value="1"/>
</dbReference>
<evidence type="ECO:0000259" key="1">
    <source>
        <dbReference type="Pfam" id="PF12146"/>
    </source>
</evidence>
<sequence length="264" mass="30175">MNKLNSIFILTLLAFLTGCANRISILEISDEDIKYFNTIIERSGEEIRFFTSYDNTSLACTIIHPEKPSQGVILFIHGIGARANLYLPLADELAANGYTIYLLDIRGHGYSQGVKGHMPTGDTMTKDIKHFYEYVFSVEGNNQHYIAMGHSLGTYVWINTLVAYQDINIDALILISGGSINTLNNNGIKERGRYFSYINKWKAFFSIFNHNIKPIHIVFPEVPQFQNSGFVQDYGFSFFSMFHDYEDRFKTFYTNTNISILMIS</sequence>
<feature type="domain" description="Serine aminopeptidase S33" evidence="1">
    <location>
        <begin position="68"/>
        <end position="176"/>
    </location>
</feature>
<dbReference type="PROSITE" id="PS51257">
    <property type="entry name" value="PROKAR_LIPOPROTEIN"/>
    <property type="match status" value="1"/>
</dbReference>
<dbReference type="InterPro" id="IPR029058">
    <property type="entry name" value="AB_hydrolase_fold"/>
</dbReference>
<dbReference type="Gene3D" id="3.40.50.1820">
    <property type="entry name" value="alpha/beta hydrolase"/>
    <property type="match status" value="1"/>
</dbReference>
<dbReference type="EMBL" id="UINC01135777">
    <property type="protein sequence ID" value="SVD20135.1"/>
    <property type="molecule type" value="Genomic_DNA"/>
</dbReference>
<gene>
    <name evidence="2" type="ORF">METZ01_LOCUS372989</name>
</gene>
<reference evidence="2" key="1">
    <citation type="submission" date="2018-05" db="EMBL/GenBank/DDBJ databases">
        <authorList>
            <person name="Lanie J.A."/>
            <person name="Ng W.-L."/>
            <person name="Kazmierczak K.M."/>
            <person name="Andrzejewski T.M."/>
            <person name="Davidsen T.M."/>
            <person name="Wayne K.J."/>
            <person name="Tettelin H."/>
            <person name="Glass J.I."/>
            <person name="Rusch D."/>
            <person name="Podicherti R."/>
            <person name="Tsui H.-C.T."/>
            <person name="Winkler M.E."/>
        </authorList>
    </citation>
    <scope>NUCLEOTIDE SEQUENCE</scope>
</reference>
<dbReference type="AlphaFoldDB" id="A0A382TEA7"/>
<organism evidence="2">
    <name type="scientific">marine metagenome</name>
    <dbReference type="NCBI Taxonomy" id="408172"/>
    <lineage>
        <taxon>unclassified sequences</taxon>
        <taxon>metagenomes</taxon>
        <taxon>ecological metagenomes</taxon>
    </lineage>
</organism>
<accession>A0A382TEA7</accession>
<dbReference type="InterPro" id="IPR051044">
    <property type="entry name" value="MAG_DAG_Lipase"/>
</dbReference>
<name>A0A382TEA7_9ZZZZ</name>
<dbReference type="InterPro" id="IPR022742">
    <property type="entry name" value="Hydrolase_4"/>
</dbReference>
<protein>
    <recommendedName>
        <fullName evidence="1">Serine aminopeptidase S33 domain-containing protein</fullName>
    </recommendedName>
</protein>
<dbReference type="Pfam" id="PF12146">
    <property type="entry name" value="Hydrolase_4"/>
    <property type="match status" value="1"/>
</dbReference>
<dbReference type="SUPFAM" id="SSF53474">
    <property type="entry name" value="alpha/beta-Hydrolases"/>
    <property type="match status" value="1"/>
</dbReference>